<keyword evidence="3" id="KW-1185">Reference proteome</keyword>
<gene>
    <name evidence="2" type="ORF">DNTS_017660</name>
</gene>
<accession>A0A553MXD8</accession>
<sequence>MELEELQDQLSEVLLQLKLDQLQEVCWQAKISTEKETRKHTLIRAINDAADTAIDTEDEEVAHAYLDRLVKHAKEVKERDSQTKDSDSVSQDAAALANLKEHQKEAELLEVISQLKVEIAEIKGAIQNSHRPARPRPTSGHLSKGCRMQRRPSDRSEQIGMLASTVATCQPTPGQQSELQPHTHKILTDSIKHLETKVALNGQDQTPETVTVSLLSPKRRAQLLNLIGRKHIISCLLDGRETKALWDTGSQVCLINEKWRQQNLPHTSVRSLSEIIGSGALDGRAVNQTLIPFSGWVEVKFALPTAKQVPFDLLVPVLVSSEYGVAEEPIIGFNVIEHLLEKGIEPPRVATEVISAAFSIDCKKAEVFLKVMKSGDDGADEGAVKTGRKLISIPAGKTKTVKCRVRAGPLSTHQDALFEPDPSSQLLEGLEAQEGVIKLQQAIMESQNEAWMSVVEIPKADLRQAQQEDPVIGQSPQTEQEDSSEDDDDWRGITGLSADYQERSVEHQCEMEHLADPVNTATDYQNELYEDMEIQEEKCSEDASLNQPEIENSDQNQDQEDALQSPAEERR</sequence>
<dbReference type="OrthoDB" id="8948907at2759"/>
<dbReference type="AlphaFoldDB" id="A0A553MXD8"/>
<comment type="caution">
    <text evidence="2">The sequence shown here is derived from an EMBL/GenBank/DDBJ whole genome shotgun (WGS) entry which is preliminary data.</text>
</comment>
<feature type="compositionally biased region" description="Acidic residues" evidence="1">
    <location>
        <begin position="479"/>
        <end position="489"/>
    </location>
</feature>
<organism evidence="2 3">
    <name type="scientific">Danionella cerebrum</name>
    <dbReference type="NCBI Taxonomy" id="2873325"/>
    <lineage>
        <taxon>Eukaryota</taxon>
        <taxon>Metazoa</taxon>
        <taxon>Chordata</taxon>
        <taxon>Craniata</taxon>
        <taxon>Vertebrata</taxon>
        <taxon>Euteleostomi</taxon>
        <taxon>Actinopterygii</taxon>
        <taxon>Neopterygii</taxon>
        <taxon>Teleostei</taxon>
        <taxon>Ostariophysi</taxon>
        <taxon>Cypriniformes</taxon>
        <taxon>Danionidae</taxon>
        <taxon>Danioninae</taxon>
        <taxon>Danionella</taxon>
    </lineage>
</organism>
<feature type="region of interest" description="Disordered" evidence="1">
    <location>
        <begin position="126"/>
        <end position="156"/>
    </location>
</feature>
<feature type="region of interest" description="Disordered" evidence="1">
    <location>
        <begin position="511"/>
        <end position="571"/>
    </location>
</feature>
<dbReference type="Proteomes" id="UP000316079">
    <property type="component" value="Unassembled WGS sequence"/>
</dbReference>
<protein>
    <submittedName>
        <fullName evidence="2">Uncharacterized protein</fullName>
    </submittedName>
</protein>
<feature type="compositionally biased region" description="Polar residues" evidence="1">
    <location>
        <begin position="543"/>
        <end position="556"/>
    </location>
</feature>
<dbReference type="STRING" id="623744.A0A553MXD8"/>
<reference evidence="2 3" key="1">
    <citation type="journal article" date="2019" name="Sci. Data">
        <title>Hybrid genome assembly and annotation of Danionella translucida.</title>
        <authorList>
            <person name="Kadobianskyi M."/>
            <person name="Schulze L."/>
            <person name="Schuelke M."/>
            <person name="Judkewitz B."/>
        </authorList>
    </citation>
    <scope>NUCLEOTIDE SEQUENCE [LARGE SCALE GENOMIC DNA]</scope>
    <source>
        <strain evidence="2 3">Bolton</strain>
    </source>
</reference>
<name>A0A553MXD8_9TELE</name>
<proteinExistence type="predicted"/>
<evidence type="ECO:0000256" key="1">
    <source>
        <dbReference type="SAM" id="MobiDB-lite"/>
    </source>
</evidence>
<feature type="region of interest" description="Disordered" evidence="1">
    <location>
        <begin position="467"/>
        <end position="493"/>
    </location>
</feature>
<evidence type="ECO:0000313" key="2">
    <source>
        <dbReference type="EMBL" id="TRY57864.1"/>
    </source>
</evidence>
<dbReference type="EMBL" id="SRMA01027220">
    <property type="protein sequence ID" value="TRY57864.1"/>
    <property type="molecule type" value="Genomic_DNA"/>
</dbReference>
<evidence type="ECO:0000313" key="3">
    <source>
        <dbReference type="Proteomes" id="UP000316079"/>
    </source>
</evidence>